<dbReference type="InterPro" id="IPR033463">
    <property type="entry name" value="sCache_3"/>
</dbReference>
<accession>A0A7T8B8N6</accession>
<dbReference type="InterPro" id="IPR004089">
    <property type="entry name" value="MCPsignal_dom"/>
</dbReference>
<dbReference type="InterPro" id="IPR051310">
    <property type="entry name" value="MCP_chemotaxis"/>
</dbReference>
<dbReference type="GO" id="GO:0004888">
    <property type="term" value="F:transmembrane signaling receptor activity"/>
    <property type="evidence" value="ECO:0007669"/>
    <property type="project" value="TreeGrafter"/>
</dbReference>
<reference evidence="12" key="1">
    <citation type="submission" date="2021-01" db="EMBL/GenBank/DDBJ databases">
        <title>Description of Breznakiella homolactica.</title>
        <authorList>
            <person name="Song Y."/>
            <person name="Brune A."/>
        </authorList>
    </citation>
    <scope>NUCLEOTIDE SEQUENCE</scope>
    <source>
        <strain evidence="12">RmG30</strain>
    </source>
</reference>
<keyword evidence="6 9" id="KW-0472">Membrane</keyword>
<keyword evidence="13" id="KW-1185">Reference proteome</keyword>
<keyword evidence="8" id="KW-0807">Transducer</keyword>
<dbReference type="Gene3D" id="6.10.340.10">
    <property type="match status" value="1"/>
</dbReference>
<dbReference type="PROSITE" id="PS50885">
    <property type="entry name" value="HAMP"/>
    <property type="match status" value="1"/>
</dbReference>
<comment type="similarity">
    <text evidence="7">Belongs to the methyl-accepting chemotaxis (MCP) protein family.</text>
</comment>
<dbReference type="Proteomes" id="UP000595917">
    <property type="component" value="Chromosome"/>
</dbReference>
<feature type="domain" description="Methyl-accepting transducer" evidence="10">
    <location>
        <begin position="471"/>
        <end position="693"/>
    </location>
</feature>
<evidence type="ECO:0000256" key="9">
    <source>
        <dbReference type="SAM" id="Phobius"/>
    </source>
</evidence>
<keyword evidence="2" id="KW-1003">Cell membrane</keyword>
<evidence type="ECO:0000313" key="13">
    <source>
        <dbReference type="Proteomes" id="UP000595917"/>
    </source>
</evidence>
<dbReference type="PANTHER" id="PTHR43531">
    <property type="entry name" value="PROTEIN ICFG"/>
    <property type="match status" value="1"/>
</dbReference>
<dbReference type="RefSeq" id="WP_215626100.1">
    <property type="nucleotide sequence ID" value="NZ_CP067089.2"/>
</dbReference>
<keyword evidence="5 9" id="KW-1133">Transmembrane helix</keyword>
<dbReference type="CDD" id="cd06225">
    <property type="entry name" value="HAMP"/>
    <property type="match status" value="1"/>
</dbReference>
<evidence type="ECO:0000259" key="10">
    <source>
        <dbReference type="PROSITE" id="PS50111"/>
    </source>
</evidence>
<gene>
    <name evidence="12" type="ORF">JFL75_17975</name>
</gene>
<dbReference type="PANTHER" id="PTHR43531:SF11">
    <property type="entry name" value="METHYL-ACCEPTING CHEMOTAXIS PROTEIN 3"/>
    <property type="match status" value="1"/>
</dbReference>
<dbReference type="GO" id="GO:0006935">
    <property type="term" value="P:chemotaxis"/>
    <property type="evidence" value="ECO:0007669"/>
    <property type="project" value="UniProtKB-KW"/>
</dbReference>
<feature type="domain" description="HAMP" evidence="11">
    <location>
        <begin position="370"/>
        <end position="424"/>
    </location>
</feature>
<evidence type="ECO:0000259" key="11">
    <source>
        <dbReference type="PROSITE" id="PS50885"/>
    </source>
</evidence>
<dbReference type="GO" id="GO:0007165">
    <property type="term" value="P:signal transduction"/>
    <property type="evidence" value="ECO:0007669"/>
    <property type="project" value="UniProtKB-KW"/>
</dbReference>
<sequence>MAKAKRSIGVKLMIPILISFLVFVSVVVAAINFLTIYTSSRSFRRQLEQKEFLVYGQVEEQLRLLGNKISWFAESPLVLRLFSGEDAGIIREETASLLRALDVDGIVLVDPDGYVIGGASGPPTIGRDYARTIVSYTDDQNSSVRIYSLDSVMEIAASAPVFIGGELAGYGILEYSLQSRRFLNDLKAVTQCEIDVYQGSARRASTADMPASPADPSGYWSISGSGAGSLQADAFTGASQVQSGISPAIREPAPVSSAVTPAQPRVSAADAVSAASGTAMDDSPAALEIADTVLGLGENFSGEYRARGEQYLAVHIPLRDLSGSVIGIVSMGLPVSSVYEIARVLNSVIIPLLIVGITLLFVLLVIMFRNIVMLPIRATAAAAENLTSGEADLTYRIPLERNDEIGMIISDINTFIGAQRELVLKIKDAQGALQGIGENLESHSEESVKANAGIIAAAEDIRNQTENQSSSLVRTTEVLGHTADSIVSLNGLIRSQGESISQSSASIEEMISNIEAVTNSVQKMKTQFGELVAVSDSGREKQAAVDGKIRHILEQSQLLIEANTIIATIAAQTNLLAMNAAIEAAHAGSAGAGFSVVADEIRKLAENSQSQSVSIKKELKEITQSINDTVRSSAESQEAFRLVSSQINITDDLMLEIHNAMNEQRVASDQILHSLAEMNGSSADVQKTSAELTANMDRVNTEMNELTGIVTTIQEGIVRMGGNAREVNAAAENVLSLARETHDNIQVMEKTIGSFKV</sequence>
<evidence type="ECO:0000256" key="6">
    <source>
        <dbReference type="ARBA" id="ARBA00023136"/>
    </source>
</evidence>
<evidence type="ECO:0000256" key="2">
    <source>
        <dbReference type="ARBA" id="ARBA00022475"/>
    </source>
</evidence>
<dbReference type="AlphaFoldDB" id="A0A7T8B8N6"/>
<dbReference type="Pfam" id="PF00015">
    <property type="entry name" value="MCPsignal"/>
    <property type="match status" value="1"/>
</dbReference>
<evidence type="ECO:0000313" key="12">
    <source>
        <dbReference type="EMBL" id="QQO08794.1"/>
    </source>
</evidence>
<evidence type="ECO:0000256" key="3">
    <source>
        <dbReference type="ARBA" id="ARBA00022500"/>
    </source>
</evidence>
<dbReference type="KEGG" id="bhc:JFL75_17975"/>
<evidence type="ECO:0000256" key="7">
    <source>
        <dbReference type="ARBA" id="ARBA00029447"/>
    </source>
</evidence>
<dbReference type="SUPFAM" id="SSF103190">
    <property type="entry name" value="Sensory domain-like"/>
    <property type="match status" value="2"/>
</dbReference>
<dbReference type="Pfam" id="PF17202">
    <property type="entry name" value="sCache_3_3"/>
    <property type="match status" value="1"/>
</dbReference>
<dbReference type="InterPro" id="IPR029151">
    <property type="entry name" value="Sensor-like_sf"/>
</dbReference>
<proteinExistence type="inferred from homology"/>
<dbReference type="EMBL" id="CP067089">
    <property type="protein sequence ID" value="QQO08794.1"/>
    <property type="molecule type" value="Genomic_DNA"/>
</dbReference>
<keyword evidence="4 9" id="KW-0812">Transmembrane</keyword>
<dbReference type="SUPFAM" id="SSF58104">
    <property type="entry name" value="Methyl-accepting chemotaxis protein (MCP) signaling domain"/>
    <property type="match status" value="1"/>
</dbReference>
<organism evidence="12 13">
    <name type="scientific">Breznakiella homolactica</name>
    <dbReference type="NCBI Taxonomy" id="2798577"/>
    <lineage>
        <taxon>Bacteria</taxon>
        <taxon>Pseudomonadati</taxon>
        <taxon>Spirochaetota</taxon>
        <taxon>Spirochaetia</taxon>
        <taxon>Spirochaetales</taxon>
        <taxon>Breznakiellaceae</taxon>
        <taxon>Breznakiella</taxon>
    </lineage>
</organism>
<evidence type="ECO:0000256" key="5">
    <source>
        <dbReference type="ARBA" id="ARBA00022989"/>
    </source>
</evidence>
<dbReference type="SMART" id="SM00283">
    <property type="entry name" value="MA"/>
    <property type="match status" value="1"/>
</dbReference>
<protein>
    <submittedName>
        <fullName evidence="12">Cache domain-containing protein</fullName>
    </submittedName>
</protein>
<evidence type="ECO:0000256" key="1">
    <source>
        <dbReference type="ARBA" id="ARBA00004651"/>
    </source>
</evidence>
<dbReference type="InterPro" id="IPR003660">
    <property type="entry name" value="HAMP_dom"/>
</dbReference>
<dbReference type="Gene3D" id="1.10.287.950">
    <property type="entry name" value="Methyl-accepting chemotaxis protein"/>
    <property type="match status" value="1"/>
</dbReference>
<keyword evidence="3" id="KW-0145">Chemotaxis</keyword>
<name>A0A7T8B8N6_9SPIR</name>
<feature type="transmembrane region" description="Helical" evidence="9">
    <location>
        <begin position="348"/>
        <end position="368"/>
    </location>
</feature>
<dbReference type="PROSITE" id="PS50111">
    <property type="entry name" value="CHEMOTAXIS_TRANSDUC_2"/>
    <property type="match status" value="1"/>
</dbReference>
<dbReference type="GO" id="GO:0005886">
    <property type="term" value="C:plasma membrane"/>
    <property type="evidence" value="ECO:0007669"/>
    <property type="project" value="UniProtKB-SubCell"/>
</dbReference>
<feature type="transmembrane region" description="Helical" evidence="9">
    <location>
        <begin position="12"/>
        <end position="37"/>
    </location>
</feature>
<comment type="subcellular location">
    <subcellularLocation>
        <location evidence="1">Cell membrane</location>
        <topology evidence="1">Multi-pass membrane protein</topology>
    </subcellularLocation>
</comment>
<evidence type="ECO:0000256" key="4">
    <source>
        <dbReference type="ARBA" id="ARBA00022692"/>
    </source>
</evidence>
<evidence type="ECO:0000256" key="8">
    <source>
        <dbReference type="PROSITE-ProRule" id="PRU00284"/>
    </source>
</evidence>
<dbReference type="Pfam" id="PF00672">
    <property type="entry name" value="HAMP"/>
    <property type="match status" value="1"/>
</dbReference>
<dbReference type="SMART" id="SM00304">
    <property type="entry name" value="HAMP"/>
    <property type="match status" value="1"/>
</dbReference>